<proteinExistence type="predicted"/>
<sequence>MSHTPHHI</sequence>
<accession>A0A5B7JT57</accession>
<name>A0A5B7JT57_PORTR</name>
<comment type="caution">
    <text evidence="1">The sequence shown here is derived from an EMBL/GenBank/DDBJ whole genome shotgun (WGS) entry which is preliminary data.</text>
</comment>
<keyword evidence="2" id="KW-1185">Reference proteome</keyword>
<dbReference type="Proteomes" id="UP000324222">
    <property type="component" value="Unassembled WGS sequence"/>
</dbReference>
<organism evidence="1 2">
    <name type="scientific">Portunus trituberculatus</name>
    <name type="common">Swimming crab</name>
    <name type="synonym">Neptunus trituberculatus</name>
    <dbReference type="NCBI Taxonomy" id="210409"/>
    <lineage>
        <taxon>Eukaryota</taxon>
        <taxon>Metazoa</taxon>
        <taxon>Ecdysozoa</taxon>
        <taxon>Arthropoda</taxon>
        <taxon>Crustacea</taxon>
        <taxon>Multicrustacea</taxon>
        <taxon>Malacostraca</taxon>
        <taxon>Eumalacostraca</taxon>
        <taxon>Eucarida</taxon>
        <taxon>Decapoda</taxon>
        <taxon>Pleocyemata</taxon>
        <taxon>Brachyura</taxon>
        <taxon>Eubrachyura</taxon>
        <taxon>Portunoidea</taxon>
        <taxon>Portunidae</taxon>
        <taxon>Portuninae</taxon>
        <taxon>Portunus</taxon>
    </lineage>
</organism>
<evidence type="ECO:0000313" key="1">
    <source>
        <dbReference type="EMBL" id="MPD00041.1"/>
    </source>
</evidence>
<reference evidence="1 2" key="1">
    <citation type="submission" date="2019-05" db="EMBL/GenBank/DDBJ databases">
        <title>Another draft genome of Portunus trituberculatus and its Hox gene families provides insights of decapod evolution.</title>
        <authorList>
            <person name="Jeong J.-H."/>
            <person name="Song I."/>
            <person name="Kim S."/>
            <person name="Choi T."/>
            <person name="Kim D."/>
            <person name="Ryu S."/>
            <person name="Kim W."/>
        </authorList>
    </citation>
    <scope>NUCLEOTIDE SEQUENCE [LARGE SCALE GENOMIC DNA]</scope>
    <source>
        <tissue evidence="1">Muscle</tissue>
    </source>
</reference>
<evidence type="ECO:0000313" key="2">
    <source>
        <dbReference type="Proteomes" id="UP000324222"/>
    </source>
</evidence>
<protein>
    <submittedName>
        <fullName evidence="1">Uncharacterized protein</fullName>
    </submittedName>
</protein>
<dbReference type="EMBL" id="VSRR010121098">
    <property type="protein sequence ID" value="MPD00041.1"/>
    <property type="molecule type" value="Genomic_DNA"/>
</dbReference>
<gene>
    <name evidence="1" type="ORF">E2C01_095489</name>
</gene>